<keyword evidence="2" id="KW-1185">Reference proteome</keyword>
<evidence type="ECO:0000313" key="1">
    <source>
        <dbReference type="EMBL" id="KAH7865953.1"/>
    </source>
</evidence>
<protein>
    <submittedName>
        <fullName evidence="1">Uncharacterized protein</fullName>
    </submittedName>
</protein>
<proteinExistence type="predicted"/>
<organism evidence="1 2">
    <name type="scientific">Vaccinium darrowii</name>
    <dbReference type="NCBI Taxonomy" id="229202"/>
    <lineage>
        <taxon>Eukaryota</taxon>
        <taxon>Viridiplantae</taxon>
        <taxon>Streptophyta</taxon>
        <taxon>Embryophyta</taxon>
        <taxon>Tracheophyta</taxon>
        <taxon>Spermatophyta</taxon>
        <taxon>Magnoliopsida</taxon>
        <taxon>eudicotyledons</taxon>
        <taxon>Gunneridae</taxon>
        <taxon>Pentapetalae</taxon>
        <taxon>asterids</taxon>
        <taxon>Ericales</taxon>
        <taxon>Ericaceae</taxon>
        <taxon>Vaccinioideae</taxon>
        <taxon>Vaccinieae</taxon>
        <taxon>Vaccinium</taxon>
    </lineage>
</organism>
<evidence type="ECO:0000313" key="2">
    <source>
        <dbReference type="Proteomes" id="UP000828048"/>
    </source>
</evidence>
<comment type="caution">
    <text evidence="1">The sequence shown here is derived from an EMBL/GenBank/DDBJ whole genome shotgun (WGS) entry which is preliminary data.</text>
</comment>
<accession>A0ACB7ZJB5</accession>
<dbReference type="EMBL" id="CM037159">
    <property type="protein sequence ID" value="KAH7865953.1"/>
    <property type="molecule type" value="Genomic_DNA"/>
</dbReference>
<reference evidence="1 2" key="1">
    <citation type="journal article" date="2021" name="Hortic Res">
        <title>High-quality reference genome and annotation aids understanding of berry development for evergreen blueberry (Vaccinium darrowii).</title>
        <authorList>
            <person name="Yu J."/>
            <person name="Hulse-Kemp A.M."/>
            <person name="Babiker E."/>
            <person name="Staton M."/>
        </authorList>
    </citation>
    <scope>NUCLEOTIDE SEQUENCE [LARGE SCALE GENOMIC DNA]</scope>
    <source>
        <strain evidence="2">cv. NJ 8807/NJ 8810</strain>
        <tissue evidence="1">Young leaf</tissue>
    </source>
</reference>
<gene>
    <name evidence="1" type="ORF">Vadar_013564</name>
</gene>
<dbReference type="Proteomes" id="UP000828048">
    <property type="component" value="Chromosome 9"/>
</dbReference>
<sequence>MKHIFKKLHIGSNHDPNRSNDAPSSTVSPTCAADHRASAAVQSPLSPPPSTPSPSSTATVPETAATPPPPVPAVNRQDYYSSEEEYQVQLALALSVSGPDSNSSNRDKDQIRAVTWQGSNSVRERDAAADLLSRQYWDYSVLDYGEKVVDGFYDVYGLSTDPAIQGKMPSLTDLETNPGSSGLEVIVVNRTIDASLEELLQIAHCIALDCSAGEVSILVQRLAELVTEHMGGPVKDANNMVARWTERSAELRTSLHTTVLPIGSLKIGLSRHRALLFKVLADNVGLPCRLVKGSHYTGVEDDAINIIKLANESECLVDLMGAPGTLIPADILSITDTSFSSYPPNLSKIPSPQTTYDSGLVYPILKPFLGEFEGSSQRSGVENSLPLGKRSSSEMTETFPSLPSAQSSGVGSSGTSKATPAKQLDHVPSLAIGPSLRKGGRGPNAASDGSRMNVNIVRYTQAGSEESKNLFADLNPFQIKGSGKATVQNNVAWNKSEEFRRPKNDLVSGRPPVPLLWKNRQPCNEEPFPRNNCEANDYNMSSAASTSSATSDKVYPDNLKLQNHPYPNGDTNSSIGGNSLLSPNESQFNGSSLEDNLGTNRKQEYHSEYGKNTIGVHDRRKGTPGTNLKLKDPESLSSSVNSRSFQVDPVMDDVGECEIPWEDLVIGERIGLGSYGEVYRADWNGTEVAVKKFLDQDFSGAALAEFRREVRIMRRLRHPNVVLFMGAVTRPPNLSIVTEFLPRGSLYRIIHRPNCQIDEKRRIRMALDVAKGMNCLHASIPTIVHRDLKSPNLLVDNNWNVKVCDFGLSRLKHNTFLSSKSTAGTPEWMAPEVLRNEPSNEKCDVYSFGIILWELATLRLPWSGMNPMQVVGAVGFQNRRLDIPKEVDPLVARIIWECWQTDPNLRPSFAQLAVALKPLQRLAIPPQFDQQSSPLPQEISVNTTP</sequence>
<name>A0ACB7ZJB5_9ERIC</name>